<protein>
    <submittedName>
        <fullName evidence="3">DUF1998 domain-containing protein</fullName>
    </submittedName>
</protein>
<dbReference type="Pfam" id="PF00271">
    <property type="entry name" value="Helicase_C"/>
    <property type="match status" value="1"/>
</dbReference>
<feature type="region of interest" description="Disordered" evidence="1">
    <location>
        <begin position="192"/>
        <end position="221"/>
    </location>
</feature>
<dbReference type="PANTHER" id="PTHR47957:SF3">
    <property type="entry name" value="ATP-DEPENDENT HELICASE HRQ1"/>
    <property type="match status" value="1"/>
</dbReference>
<evidence type="ECO:0000313" key="4">
    <source>
        <dbReference type="Proteomes" id="UP000500857"/>
    </source>
</evidence>
<dbReference type="Gene3D" id="3.40.50.300">
    <property type="entry name" value="P-loop containing nucleotide triphosphate hydrolases"/>
    <property type="match status" value="1"/>
</dbReference>
<dbReference type="PROSITE" id="PS51194">
    <property type="entry name" value="HELICASE_CTER"/>
    <property type="match status" value="1"/>
</dbReference>
<keyword evidence="4" id="KW-1185">Reference proteome</keyword>
<dbReference type="Pfam" id="PF09369">
    <property type="entry name" value="MZB"/>
    <property type="match status" value="1"/>
</dbReference>
<accession>A0A6H1U4I4</accession>
<sequence>MTGEALDVKNWQESLYNCLAANELVYQIADALKKPRLLPELVGDLQRRSDRPISEEEILAWLALGASSRKDNRPLLRPVIHGFIRGVGGAVVTFPSGQTRPQLWLSAEDAVGESGGDGLFRLPVTTCTTCGQHYFSHHVGDFKFFDKQPEGGQLTEHRVIWKPLSSERGGDRVILLDKLVTDDENIEDYTDDFLSSHSSEQDARTTGVGASRSLSSHSRERQYPNSTVPLYFCRHCGTLHDLFCDRCRGCGHPGGLIELLAVRQKSKYPGKLSSCVTCQALGRHGVGGYREPTRPVRAVTVSDVHVLAQNAIHYAERRRLLIFADNRQDAAFQSGWMRDRARRYRLRSLMYDRIQQSEVSIGDLTAYLDDLLDDDDELSRTLIPEVWDVERKEAAGQKHRQERKYFLRIAVLREIATGVKQRIGLEPWGRMKIHYLGLTPDLEFIQKWATFLRVSPEELIEGIASLLDVSRRGNILFDPEGRIFSRFWKEGDREIQRGYLPLLQGVPKGLKLQRDPADNANRVQQWLSAKGDTLARQAARNWGIHKDSIAEFYEELWELLTEQLKILVQVPLLSSRNQPLRGCNGVYQIDADKIRLTSHQGIYRCQICRRSHIRPTPKLTCMAWRCSGTLEYEEENADNYDLMVLDQQFTTLRAREHSAQVPAKEREILERLFKGDGEYVNTLVCTPTLEMGVDIGGLDAVLMRNVPPLPANYWQRAGRAGRRHRMAVNLTYARQASHDRAYFNDPMKLLNGAIAPPRFNLRNPLMVEKHVHATVLTVLHQLRRGEGNLTKGDREEIADILKTCFPTQVKPYLFDENGNVRQVPLSVDRLSHLIAKTEPILSEKVAQVFAQQWPTESVGVVTPAKLRDYILNTGDRLAEVIDRLWKRLQWSLNQMARLDAVRQRKGTLDPDEEALRQRCDRLVKKLKGIQSRRKRESEGYDDINTYSVLAAEGFLPGYGLEVGSVLGVAQVPRHLMGISDFELPRPSATALREYVPGNLIYANGHRFVPRFYHLEPQQQLTLFQVDVTNEAIAEVGVSRATPSSLSIASLRAVPICDVDLPHQSHISDEEDYRFQMAVSIVGSEQNRHSGGKAYQWGQKTALLRQGVHLRLVNVGAANWSGSVSLPYNNLGYPVCTVCGQTRSPLSSDGDRAKFAEDHAERCGQPVEPTGFFADIVVDVLTIQDCANRQEAYSIAEALRFGAANILEMELDDLQVLAIAYPGQEKVDAMLYDPMPGGSGLLDRICDRWIDVTSAALEVTVRCPAVCDTACIDCLFTYRNSYYHRHLNRHLATEKINEWGHELQFGHDIPPKLPNVEETSGEKPVNNPETILRDMLQRASFPTPAAQYAIDLGRPLGTTTPDFFYEDPTERFEGICIYLDGMSRHLHGDPDRQKRDRDIREQLRYEGYEVIEIPVGNLSDRGAMAKVFFRLGQILLGKAQAKTLRDNPESWFEVASSEASAAVNPG</sequence>
<dbReference type="GO" id="GO:0036297">
    <property type="term" value="P:interstrand cross-link repair"/>
    <property type="evidence" value="ECO:0007669"/>
    <property type="project" value="TreeGrafter"/>
</dbReference>
<evidence type="ECO:0000256" key="1">
    <source>
        <dbReference type="SAM" id="MobiDB-lite"/>
    </source>
</evidence>
<name>A0A6H1U4I4_9CYAN</name>
<dbReference type="EMBL" id="CP051167">
    <property type="protein sequence ID" value="QIZ73754.1"/>
    <property type="molecule type" value="Genomic_DNA"/>
</dbReference>
<dbReference type="InterPro" id="IPR027417">
    <property type="entry name" value="P-loop_NTPase"/>
</dbReference>
<gene>
    <name evidence="3" type="ORF">HCG48_14665</name>
</gene>
<reference evidence="3 4" key="1">
    <citation type="submission" date="2020-04" db="EMBL/GenBank/DDBJ databases">
        <authorList>
            <person name="Basu S."/>
            <person name="Maruthanayagam V."/>
            <person name="Chakraborty S."/>
            <person name="Pramanik A."/>
            <person name="Mukherjee J."/>
            <person name="Brink B."/>
        </authorList>
    </citation>
    <scope>NUCLEOTIDE SEQUENCE [LARGE SCALE GENOMIC DNA]</scope>
    <source>
        <strain evidence="3 4">AP17</strain>
    </source>
</reference>
<dbReference type="Proteomes" id="UP000500857">
    <property type="component" value="Chromosome"/>
</dbReference>
<dbReference type="SMART" id="SM00490">
    <property type="entry name" value="HELICc"/>
    <property type="match status" value="1"/>
</dbReference>
<dbReference type="GO" id="GO:0043138">
    <property type="term" value="F:3'-5' DNA helicase activity"/>
    <property type="evidence" value="ECO:0007669"/>
    <property type="project" value="TreeGrafter"/>
</dbReference>
<dbReference type="KEGG" id="oxy:HCG48_14665"/>
<dbReference type="GO" id="GO:0006289">
    <property type="term" value="P:nucleotide-excision repair"/>
    <property type="evidence" value="ECO:0007669"/>
    <property type="project" value="TreeGrafter"/>
</dbReference>
<dbReference type="SUPFAM" id="SSF52540">
    <property type="entry name" value="P-loop containing nucleoside triphosphate hydrolases"/>
    <property type="match status" value="1"/>
</dbReference>
<dbReference type="PANTHER" id="PTHR47957">
    <property type="entry name" value="ATP-DEPENDENT HELICASE HRQ1"/>
    <property type="match status" value="1"/>
</dbReference>
<dbReference type="InterPro" id="IPR001650">
    <property type="entry name" value="Helicase_C-like"/>
</dbReference>
<dbReference type="InterPro" id="IPR018973">
    <property type="entry name" value="MZB"/>
</dbReference>
<evidence type="ECO:0000313" key="3">
    <source>
        <dbReference type="EMBL" id="QIZ73754.1"/>
    </source>
</evidence>
<organism evidence="3 4">
    <name type="scientific">Oxynema aestuarii AP17</name>
    <dbReference type="NCBI Taxonomy" id="2064643"/>
    <lineage>
        <taxon>Bacteria</taxon>
        <taxon>Bacillati</taxon>
        <taxon>Cyanobacteriota</taxon>
        <taxon>Cyanophyceae</taxon>
        <taxon>Oscillatoriophycideae</taxon>
        <taxon>Oscillatoriales</taxon>
        <taxon>Oscillatoriaceae</taxon>
        <taxon>Oxynema</taxon>
        <taxon>Oxynema aestuarii</taxon>
    </lineage>
</organism>
<feature type="domain" description="Helicase C-terminal" evidence="2">
    <location>
        <begin position="588"/>
        <end position="765"/>
    </location>
</feature>
<proteinExistence type="predicted"/>
<evidence type="ECO:0000259" key="2">
    <source>
        <dbReference type="PROSITE" id="PS51194"/>
    </source>
</evidence>